<comment type="caution">
    <text evidence="2">The sequence shown here is derived from an EMBL/GenBank/DDBJ whole genome shotgun (WGS) entry which is preliminary data.</text>
</comment>
<dbReference type="AlphaFoldDB" id="X1VU24"/>
<reference evidence="2" key="1">
    <citation type="journal article" date="2014" name="Front. Microbiol.">
        <title>High frequency of phylogenetically diverse reductive dehalogenase-homologous genes in deep subseafloor sedimentary metagenomes.</title>
        <authorList>
            <person name="Kawai M."/>
            <person name="Futagami T."/>
            <person name="Toyoda A."/>
            <person name="Takaki Y."/>
            <person name="Nishi S."/>
            <person name="Hori S."/>
            <person name="Arai W."/>
            <person name="Tsubouchi T."/>
            <person name="Morono Y."/>
            <person name="Uchiyama I."/>
            <person name="Ito T."/>
            <person name="Fujiyama A."/>
            <person name="Inagaki F."/>
            <person name="Takami H."/>
        </authorList>
    </citation>
    <scope>NUCLEOTIDE SEQUENCE</scope>
    <source>
        <strain evidence="2">Expedition CK06-06</strain>
    </source>
</reference>
<sequence length="60" mass="7403">MKEKNIGRQEHRDDFNKGHECEKDPSYMWFLFRKVIYATQDKYQDEIVDLEHNQVIPEIF</sequence>
<evidence type="ECO:0000313" key="2">
    <source>
        <dbReference type="EMBL" id="GAJ13620.1"/>
    </source>
</evidence>
<accession>X1VU24</accession>
<feature type="region of interest" description="Disordered" evidence="1">
    <location>
        <begin position="1"/>
        <end position="22"/>
    </location>
</feature>
<dbReference type="EMBL" id="BARW01025894">
    <property type="protein sequence ID" value="GAJ13620.1"/>
    <property type="molecule type" value="Genomic_DNA"/>
</dbReference>
<gene>
    <name evidence="2" type="ORF">S12H4_42342</name>
</gene>
<evidence type="ECO:0000256" key="1">
    <source>
        <dbReference type="SAM" id="MobiDB-lite"/>
    </source>
</evidence>
<proteinExistence type="predicted"/>
<protein>
    <submittedName>
        <fullName evidence="2">Uncharacterized protein</fullName>
    </submittedName>
</protein>
<organism evidence="2">
    <name type="scientific">marine sediment metagenome</name>
    <dbReference type="NCBI Taxonomy" id="412755"/>
    <lineage>
        <taxon>unclassified sequences</taxon>
        <taxon>metagenomes</taxon>
        <taxon>ecological metagenomes</taxon>
    </lineage>
</organism>
<name>X1VU24_9ZZZZ</name>